<reference evidence="2" key="1">
    <citation type="journal article" date="2023" name="Mol. Phylogenet. Evol.">
        <title>Genome-scale phylogeny and comparative genomics of the fungal order Sordariales.</title>
        <authorList>
            <person name="Hensen N."/>
            <person name="Bonometti L."/>
            <person name="Westerberg I."/>
            <person name="Brannstrom I.O."/>
            <person name="Guillou S."/>
            <person name="Cros-Aarteil S."/>
            <person name="Calhoun S."/>
            <person name="Haridas S."/>
            <person name="Kuo A."/>
            <person name="Mondo S."/>
            <person name="Pangilinan J."/>
            <person name="Riley R."/>
            <person name="LaButti K."/>
            <person name="Andreopoulos B."/>
            <person name="Lipzen A."/>
            <person name="Chen C."/>
            <person name="Yan M."/>
            <person name="Daum C."/>
            <person name="Ng V."/>
            <person name="Clum A."/>
            <person name="Steindorff A."/>
            <person name="Ohm R.A."/>
            <person name="Martin F."/>
            <person name="Silar P."/>
            <person name="Natvig D.O."/>
            <person name="Lalanne C."/>
            <person name="Gautier V."/>
            <person name="Ament-Velasquez S.L."/>
            <person name="Kruys A."/>
            <person name="Hutchinson M.I."/>
            <person name="Powell A.J."/>
            <person name="Barry K."/>
            <person name="Miller A.N."/>
            <person name="Grigoriev I.V."/>
            <person name="Debuchy R."/>
            <person name="Gladieux P."/>
            <person name="Hiltunen Thoren M."/>
            <person name="Johannesson H."/>
        </authorList>
    </citation>
    <scope>NUCLEOTIDE SEQUENCE</scope>
    <source>
        <strain evidence="2">CBS 538.74</strain>
    </source>
</reference>
<evidence type="ECO:0000313" key="2">
    <source>
        <dbReference type="EMBL" id="KAK4152383.1"/>
    </source>
</evidence>
<dbReference type="Proteomes" id="UP001302745">
    <property type="component" value="Unassembled WGS sequence"/>
</dbReference>
<organism evidence="2 3">
    <name type="scientific">Chaetomidium leptoderma</name>
    <dbReference type="NCBI Taxonomy" id="669021"/>
    <lineage>
        <taxon>Eukaryota</taxon>
        <taxon>Fungi</taxon>
        <taxon>Dikarya</taxon>
        <taxon>Ascomycota</taxon>
        <taxon>Pezizomycotina</taxon>
        <taxon>Sordariomycetes</taxon>
        <taxon>Sordariomycetidae</taxon>
        <taxon>Sordariales</taxon>
        <taxon>Chaetomiaceae</taxon>
        <taxon>Chaetomidium</taxon>
    </lineage>
</organism>
<evidence type="ECO:0000313" key="3">
    <source>
        <dbReference type="Proteomes" id="UP001302745"/>
    </source>
</evidence>
<feature type="compositionally biased region" description="Low complexity" evidence="1">
    <location>
        <begin position="1"/>
        <end position="13"/>
    </location>
</feature>
<reference evidence="2" key="2">
    <citation type="submission" date="2023-05" db="EMBL/GenBank/DDBJ databases">
        <authorList>
            <consortium name="Lawrence Berkeley National Laboratory"/>
            <person name="Steindorff A."/>
            <person name="Hensen N."/>
            <person name="Bonometti L."/>
            <person name="Westerberg I."/>
            <person name="Brannstrom I.O."/>
            <person name="Guillou S."/>
            <person name="Cros-Aarteil S."/>
            <person name="Calhoun S."/>
            <person name="Haridas S."/>
            <person name="Kuo A."/>
            <person name="Mondo S."/>
            <person name="Pangilinan J."/>
            <person name="Riley R."/>
            <person name="Labutti K."/>
            <person name="Andreopoulos B."/>
            <person name="Lipzen A."/>
            <person name="Chen C."/>
            <person name="Yanf M."/>
            <person name="Daum C."/>
            <person name="Ng V."/>
            <person name="Clum A."/>
            <person name="Ohm R."/>
            <person name="Martin F."/>
            <person name="Silar P."/>
            <person name="Natvig D."/>
            <person name="Lalanne C."/>
            <person name="Gautier V."/>
            <person name="Ament-Velasquez S.L."/>
            <person name="Kruys A."/>
            <person name="Hutchinson M.I."/>
            <person name="Powell A.J."/>
            <person name="Barry K."/>
            <person name="Miller A.N."/>
            <person name="Grigoriev I.V."/>
            <person name="Debuchy R."/>
            <person name="Gladieux P."/>
            <person name="Thoren M.H."/>
            <person name="Johannesson H."/>
        </authorList>
    </citation>
    <scope>NUCLEOTIDE SEQUENCE</scope>
    <source>
        <strain evidence="2">CBS 538.74</strain>
    </source>
</reference>
<accession>A0AAN6VIX0</accession>
<dbReference type="AlphaFoldDB" id="A0AAN6VIX0"/>
<gene>
    <name evidence="2" type="ORF">C8A00DRAFT_34910</name>
</gene>
<protein>
    <submittedName>
        <fullName evidence="2">Uncharacterized protein</fullName>
    </submittedName>
</protein>
<name>A0AAN6VIX0_9PEZI</name>
<feature type="region of interest" description="Disordered" evidence="1">
    <location>
        <begin position="1"/>
        <end position="30"/>
    </location>
</feature>
<keyword evidence="3" id="KW-1185">Reference proteome</keyword>
<comment type="caution">
    <text evidence="2">The sequence shown here is derived from an EMBL/GenBank/DDBJ whole genome shotgun (WGS) entry which is preliminary data.</text>
</comment>
<evidence type="ECO:0000256" key="1">
    <source>
        <dbReference type="SAM" id="MobiDB-lite"/>
    </source>
</evidence>
<sequence>MESQQSAPEESSALPTVEQSDKPKSLGTIQDAVRRKVQQLGQIKRGRECTQELDVLMDQLRDLLPDEHPESRQGRRDPAQVKAFWGHVRAQLSIKDEEIHEPWLIKDVKEEGE</sequence>
<dbReference type="EMBL" id="MU856976">
    <property type="protein sequence ID" value="KAK4152383.1"/>
    <property type="molecule type" value="Genomic_DNA"/>
</dbReference>
<proteinExistence type="predicted"/>